<protein>
    <submittedName>
        <fullName evidence="2">Uncharacterized protein</fullName>
    </submittedName>
</protein>
<reference evidence="2" key="1">
    <citation type="submission" date="2023-04" db="EMBL/GenBank/DDBJ databases">
        <title>Black Yeasts Isolated from many extreme environments.</title>
        <authorList>
            <person name="Coleine C."/>
            <person name="Stajich J.E."/>
            <person name="Selbmann L."/>
        </authorList>
    </citation>
    <scope>NUCLEOTIDE SEQUENCE</scope>
    <source>
        <strain evidence="2">CCFEE 5312</strain>
    </source>
</reference>
<evidence type="ECO:0000313" key="2">
    <source>
        <dbReference type="EMBL" id="KAK3050300.1"/>
    </source>
</evidence>
<sequence length="544" mass="60276">MPLSLELKQLHFLDGFRRDYALTPFVGVSLDGKLEPDVFPDDDDELEREKTEKKLIEAGLATFEQRRQEVIQRWQPLQHMQHHSDYRHLHLYLTLTDFTQICHRSDDTEEASLKSKATSYQLKHPAPPQPTHSVQAPAPAVKTPDTLRRCPDSKTVTRHGGDQDTLREDGECEHSQLLWKTLAEEMATAALVPAHIKAGPVRGSSSLMERPTGRTADQRAEVQAARGSISLCFGRERTQRVLYGRSGAAASHQHHHRPRQYSGRSGHRVDRSQSTAATSLSSPWTHGPVPDYIQSAKIPKKVSWDTTVKSTSSRPGAADAVANAATGPGPLPGLEVEPPYLFGSSAFAEDACLRGMIQSPHRQVFLVTAGHENKPVDVGVIHTFKRMQHFQPRSAVRARAVTFHDFSMHLQNVLATVASVSILSHFVSSITLTPDHSPLANAPPTMQGTPRDNFSTIKAKAIKGLASAHEIRMLAEDSDEARPKRTCQQNVAHLHLDMEILDAECRARKKAMKQSDCSLRSEVEPPYVSILSAFAEIAARTPER</sequence>
<feature type="compositionally biased region" description="Basic and acidic residues" evidence="1">
    <location>
        <begin position="159"/>
        <end position="169"/>
    </location>
</feature>
<comment type="caution">
    <text evidence="2">The sequence shown here is derived from an EMBL/GenBank/DDBJ whole genome shotgun (WGS) entry which is preliminary data.</text>
</comment>
<feature type="compositionally biased region" description="Polar residues" evidence="1">
    <location>
        <begin position="272"/>
        <end position="284"/>
    </location>
</feature>
<keyword evidence="3" id="KW-1185">Reference proteome</keyword>
<evidence type="ECO:0000313" key="3">
    <source>
        <dbReference type="Proteomes" id="UP001271007"/>
    </source>
</evidence>
<gene>
    <name evidence="2" type="ORF">LTR09_008449</name>
</gene>
<dbReference type="AlphaFoldDB" id="A0AAJ0DAW9"/>
<name>A0AAJ0DAW9_9PEZI</name>
<evidence type="ECO:0000256" key="1">
    <source>
        <dbReference type="SAM" id="MobiDB-lite"/>
    </source>
</evidence>
<accession>A0AAJ0DAW9</accession>
<feature type="region of interest" description="Disordered" evidence="1">
    <location>
        <begin position="245"/>
        <end position="292"/>
    </location>
</feature>
<dbReference type="EMBL" id="JAWDJX010000033">
    <property type="protein sequence ID" value="KAK3050300.1"/>
    <property type="molecule type" value="Genomic_DNA"/>
</dbReference>
<dbReference type="Proteomes" id="UP001271007">
    <property type="component" value="Unassembled WGS sequence"/>
</dbReference>
<feature type="region of interest" description="Disordered" evidence="1">
    <location>
        <begin position="112"/>
        <end position="169"/>
    </location>
</feature>
<organism evidence="2 3">
    <name type="scientific">Extremus antarcticus</name>
    <dbReference type="NCBI Taxonomy" id="702011"/>
    <lineage>
        <taxon>Eukaryota</taxon>
        <taxon>Fungi</taxon>
        <taxon>Dikarya</taxon>
        <taxon>Ascomycota</taxon>
        <taxon>Pezizomycotina</taxon>
        <taxon>Dothideomycetes</taxon>
        <taxon>Dothideomycetidae</taxon>
        <taxon>Mycosphaerellales</taxon>
        <taxon>Extremaceae</taxon>
        <taxon>Extremus</taxon>
    </lineage>
</organism>
<proteinExistence type="predicted"/>